<dbReference type="AlphaFoldDB" id="A0A916QDW7"/>
<reference evidence="1" key="2">
    <citation type="journal article" date="2021" name="Data Brief">
        <title>Draft genome sequence data of the facultative, thermophilic, xylanolytic bacterium Paenibacillus sp. strain DA-C8.</title>
        <authorList>
            <person name="Chhe C."/>
            <person name="Uke A."/>
            <person name="Baramee S."/>
            <person name="Ungkulpasvich U."/>
            <person name="Tachaapaikoon C."/>
            <person name="Pason P."/>
            <person name="Waeonukul R."/>
            <person name="Ratanakhanokchai K."/>
            <person name="Kosugi A."/>
        </authorList>
    </citation>
    <scope>NUCLEOTIDE SEQUENCE</scope>
    <source>
        <strain evidence="1">DA-C8</strain>
    </source>
</reference>
<accession>A0A916QDW7</accession>
<name>A0A916QDW7_9BACL</name>
<sequence>MLEKIKADSQAAYQKPNGSETELKYQQLLEQYNASNLLDEINMYTDIKPMVLTKEWYRIVHSSPSQNEMKAGARSLKRKYFNHVG</sequence>
<comment type="caution">
    <text evidence="1">The sequence shown here is derived from an EMBL/GenBank/DDBJ whole genome shotgun (WGS) entry which is preliminary data.</text>
</comment>
<evidence type="ECO:0000313" key="1">
    <source>
        <dbReference type="EMBL" id="GFR36736.1"/>
    </source>
</evidence>
<gene>
    <name evidence="1" type="ORF">PRECH8_00320</name>
</gene>
<proteinExistence type="predicted"/>
<organism evidence="1 2">
    <name type="scientific">Insulibacter thermoxylanivorax</name>
    <dbReference type="NCBI Taxonomy" id="2749268"/>
    <lineage>
        <taxon>Bacteria</taxon>
        <taxon>Bacillati</taxon>
        <taxon>Bacillota</taxon>
        <taxon>Bacilli</taxon>
        <taxon>Bacillales</taxon>
        <taxon>Paenibacillaceae</taxon>
        <taxon>Insulibacter</taxon>
    </lineage>
</organism>
<reference evidence="1" key="1">
    <citation type="submission" date="2020-08" db="EMBL/GenBank/DDBJ databases">
        <authorList>
            <person name="Uke A."/>
            <person name="Chhe C."/>
            <person name="Baramee S."/>
            <person name="Kosugi A."/>
        </authorList>
    </citation>
    <scope>NUCLEOTIDE SEQUENCE</scope>
    <source>
        <strain evidence="1">DA-C8</strain>
    </source>
</reference>
<keyword evidence="2" id="KW-1185">Reference proteome</keyword>
<dbReference type="Proteomes" id="UP000654993">
    <property type="component" value="Unassembled WGS sequence"/>
</dbReference>
<evidence type="ECO:0000313" key="2">
    <source>
        <dbReference type="Proteomes" id="UP000654993"/>
    </source>
</evidence>
<dbReference type="EMBL" id="BMAQ01000001">
    <property type="protein sequence ID" value="GFR36736.1"/>
    <property type="molecule type" value="Genomic_DNA"/>
</dbReference>
<protein>
    <submittedName>
        <fullName evidence="1">Uncharacterized protein</fullName>
    </submittedName>
</protein>
<dbReference type="RefSeq" id="WP_200965035.1">
    <property type="nucleotide sequence ID" value="NZ_BMAQ01000001.1"/>
</dbReference>